<dbReference type="EMBL" id="CAJJDP010000004">
    <property type="protein sequence ID" value="CAD8133796.1"/>
    <property type="molecule type" value="Genomic_DNA"/>
</dbReference>
<dbReference type="InterPro" id="IPR002528">
    <property type="entry name" value="MATE_fam"/>
</dbReference>
<protein>
    <submittedName>
        <fullName evidence="3">Uncharacterized protein</fullName>
    </submittedName>
</protein>
<keyword evidence="2" id="KW-0472">Membrane</keyword>
<accession>A0A8S1S0R3</accession>
<name>A0A8S1S0R3_PAROT</name>
<evidence type="ECO:0000313" key="3">
    <source>
        <dbReference type="EMBL" id="CAD8133796.1"/>
    </source>
</evidence>
<feature type="transmembrane region" description="Helical" evidence="2">
    <location>
        <begin position="303"/>
        <end position="321"/>
    </location>
</feature>
<evidence type="ECO:0000313" key="4">
    <source>
        <dbReference type="Proteomes" id="UP000683925"/>
    </source>
</evidence>
<dbReference type="GO" id="GO:0042910">
    <property type="term" value="F:xenobiotic transmembrane transporter activity"/>
    <property type="evidence" value="ECO:0007669"/>
    <property type="project" value="InterPro"/>
</dbReference>
<dbReference type="Proteomes" id="UP000683925">
    <property type="component" value="Unassembled WGS sequence"/>
</dbReference>
<dbReference type="GO" id="GO:0016020">
    <property type="term" value="C:membrane"/>
    <property type="evidence" value="ECO:0007669"/>
    <property type="project" value="InterPro"/>
</dbReference>
<dbReference type="OrthoDB" id="293554at2759"/>
<dbReference type="AlphaFoldDB" id="A0A8S1S0R3"/>
<feature type="transmembrane region" description="Helical" evidence="2">
    <location>
        <begin position="414"/>
        <end position="435"/>
    </location>
</feature>
<keyword evidence="4" id="KW-1185">Reference proteome</keyword>
<keyword evidence="2" id="KW-0812">Transmembrane</keyword>
<feature type="transmembrane region" description="Helical" evidence="2">
    <location>
        <begin position="65"/>
        <end position="83"/>
    </location>
</feature>
<feature type="transmembrane region" description="Helical" evidence="2">
    <location>
        <begin position="179"/>
        <end position="200"/>
    </location>
</feature>
<reference evidence="3" key="1">
    <citation type="submission" date="2021-01" db="EMBL/GenBank/DDBJ databases">
        <authorList>
            <consortium name="Genoscope - CEA"/>
            <person name="William W."/>
        </authorList>
    </citation>
    <scope>NUCLEOTIDE SEQUENCE</scope>
</reference>
<feature type="transmembrane region" description="Helical" evidence="2">
    <location>
        <begin position="206"/>
        <end position="229"/>
    </location>
</feature>
<organism evidence="3 4">
    <name type="scientific">Paramecium octaurelia</name>
    <dbReference type="NCBI Taxonomy" id="43137"/>
    <lineage>
        <taxon>Eukaryota</taxon>
        <taxon>Sar</taxon>
        <taxon>Alveolata</taxon>
        <taxon>Ciliophora</taxon>
        <taxon>Intramacronucleata</taxon>
        <taxon>Oligohymenophorea</taxon>
        <taxon>Peniculida</taxon>
        <taxon>Parameciidae</taxon>
        <taxon>Paramecium</taxon>
    </lineage>
</organism>
<comment type="similarity">
    <text evidence="1">Belongs to the multi antimicrobial extrusion (MATE) (TC 2.A.66.1) family.</text>
</comment>
<feature type="transmembrane region" description="Helical" evidence="2">
    <location>
        <begin position="24"/>
        <end position="53"/>
    </location>
</feature>
<evidence type="ECO:0000256" key="1">
    <source>
        <dbReference type="ARBA" id="ARBA00010199"/>
    </source>
</evidence>
<comment type="caution">
    <text evidence="3">The sequence shown here is derived from an EMBL/GenBank/DDBJ whole genome shotgun (WGS) entry which is preliminary data.</text>
</comment>
<feature type="transmembrane region" description="Helical" evidence="2">
    <location>
        <begin position="273"/>
        <end position="297"/>
    </location>
</feature>
<feature type="transmembrane region" description="Helical" evidence="2">
    <location>
        <begin position="333"/>
        <end position="356"/>
    </location>
</feature>
<proteinExistence type="inferred from homology"/>
<feature type="transmembrane region" description="Helical" evidence="2">
    <location>
        <begin position="151"/>
        <end position="167"/>
    </location>
</feature>
<dbReference type="GO" id="GO:0015297">
    <property type="term" value="F:antiporter activity"/>
    <property type="evidence" value="ECO:0007669"/>
    <property type="project" value="InterPro"/>
</dbReference>
<sequence length="503" mass="56728">MKQSEGDLNKRQLEEETEDSISKLLINLLACTFQTVFGYICLDVCVSISLHYIGQEISPTANAGYGFALTCVFILLTPFGFGLNQSLNMHTSQALGDQKVQLAKRFFNINLYVMLFILVPLGGLLLILKYPLSLTIREDQREATSNYSQEFLYYLIPAIILALEFESAKCFMVAHKVTYPFTIIHFCTLAIHWFLCWLFIVEFQWGVSGAGIVIIITEVLNIVGLVLFVQFTNLKREIFQGTKIIMDVPRFKKLGVSYIKTSIPIVLHIYSEFFVFFLLSFIALSLGVSEMIAHIGLQNMCGIYFRIPISLSIAMMSFVGSEMGKGNIKRAKFYVAAGLVIFAVACVICSILIWFFRNQLAIFYASDQEENELAARAKEIFTDTVPWLIGGMLIVDGLQGTLSGALKGINKINLVFYSTIIAYYLICIPLVSFFTYSWGLDQGVVGIWQGFGISNLILAILDLIVLFTTDWEKQSRNIVRRVKQENELQFSTLVQVEDDKANI</sequence>
<feature type="transmembrane region" description="Helical" evidence="2">
    <location>
        <begin position="109"/>
        <end position="131"/>
    </location>
</feature>
<feature type="transmembrane region" description="Helical" evidence="2">
    <location>
        <begin position="447"/>
        <end position="467"/>
    </location>
</feature>
<gene>
    <name evidence="3" type="ORF">POCTA_138.1.T0050080</name>
</gene>
<dbReference type="Pfam" id="PF01554">
    <property type="entry name" value="MatE"/>
    <property type="match status" value="2"/>
</dbReference>
<dbReference type="OMA" id="VKFCLYQ"/>
<keyword evidence="2" id="KW-1133">Transmembrane helix</keyword>
<dbReference type="PANTHER" id="PTHR11206">
    <property type="entry name" value="MULTIDRUG RESISTANCE PROTEIN"/>
    <property type="match status" value="1"/>
</dbReference>
<feature type="transmembrane region" description="Helical" evidence="2">
    <location>
        <begin position="385"/>
        <end position="402"/>
    </location>
</feature>
<evidence type="ECO:0000256" key="2">
    <source>
        <dbReference type="SAM" id="Phobius"/>
    </source>
</evidence>